<keyword evidence="3 12" id="KW-0813">Transport</keyword>
<evidence type="ECO:0000256" key="2">
    <source>
        <dbReference type="ARBA" id="ARBA00004651"/>
    </source>
</evidence>
<evidence type="ECO:0000256" key="6">
    <source>
        <dbReference type="ARBA" id="ARBA00022868"/>
    </source>
</evidence>
<dbReference type="AlphaFoldDB" id="A0AAF3FH08"/>
<organism evidence="14 15">
    <name type="scientific">Mesorhabditis belari</name>
    <dbReference type="NCBI Taxonomy" id="2138241"/>
    <lineage>
        <taxon>Eukaryota</taxon>
        <taxon>Metazoa</taxon>
        <taxon>Ecdysozoa</taxon>
        <taxon>Nematoda</taxon>
        <taxon>Chromadorea</taxon>
        <taxon>Rhabditida</taxon>
        <taxon>Rhabditina</taxon>
        <taxon>Rhabditomorpha</taxon>
        <taxon>Rhabditoidea</taxon>
        <taxon>Rhabditidae</taxon>
        <taxon>Mesorhabditinae</taxon>
        <taxon>Mesorhabditis</taxon>
    </lineage>
</organism>
<sequence>MLFGIPKLDKLKLTTHLLDDPVDRLNYKGAATVIFFLAAMVSAKQFTGQPIQCWASAEFEKSWIDYAHDYCLVQSTYFAALPSERANVTAFAGDEAVGEKEVQHSYYQWVPVVLGLQAVAFLIPNWIWTALVKFFGIELEGCIQSAEKARGATEREERAKHIDNVVTVLAEGVGLRDRDRYRQRDRYHKFGADYLSNAVTTLYLSTKLLYVINLLAQLFVLSTFLGFNNVFWGLTSVYEVFLGSGWGETGLFPRVTYCDFGVRAFHGWRPYTWLKHAPDFNEAYMQRFIQEALKSDGLLVLRFIEYHAGLSVAREVATKLWIEYINPGDENSTMISIPPVKNGDEFTRCDRKKSSSELSRISEGSDIGSLKA</sequence>
<evidence type="ECO:0000313" key="15">
    <source>
        <dbReference type="WBParaSite" id="MBELARI_LOCUS5354"/>
    </source>
</evidence>
<keyword evidence="4" id="KW-1003">Cell membrane</keyword>
<keyword evidence="7" id="KW-0965">Cell junction</keyword>
<evidence type="ECO:0000256" key="5">
    <source>
        <dbReference type="ARBA" id="ARBA00022692"/>
    </source>
</evidence>
<evidence type="ECO:0000256" key="7">
    <source>
        <dbReference type="ARBA" id="ARBA00022949"/>
    </source>
</evidence>
<accession>A0AAF3FH08</accession>
<comment type="function">
    <text evidence="12">Structural component of the gap junctions.</text>
</comment>
<gene>
    <name evidence="12" type="primary">inx</name>
</gene>
<dbReference type="PANTHER" id="PTHR11893">
    <property type="entry name" value="INNEXIN"/>
    <property type="match status" value="1"/>
</dbReference>
<dbReference type="PROSITE" id="PS51013">
    <property type="entry name" value="PANNEXIN"/>
    <property type="match status" value="1"/>
</dbReference>
<evidence type="ECO:0000256" key="11">
    <source>
        <dbReference type="ARBA" id="ARBA00023303"/>
    </source>
</evidence>
<keyword evidence="9 12" id="KW-0406">Ion transport</keyword>
<evidence type="ECO:0000256" key="1">
    <source>
        <dbReference type="ARBA" id="ARBA00004610"/>
    </source>
</evidence>
<dbReference type="InterPro" id="IPR000990">
    <property type="entry name" value="Innexin"/>
</dbReference>
<protein>
    <recommendedName>
        <fullName evidence="12">Innexin</fullName>
    </recommendedName>
</protein>
<comment type="subcellular location">
    <subcellularLocation>
        <location evidence="1">Cell junction</location>
        <location evidence="1">Gap junction</location>
    </subcellularLocation>
    <subcellularLocation>
        <location evidence="2 12">Cell membrane</location>
        <topology evidence="2 12">Multi-pass membrane protein</topology>
    </subcellularLocation>
</comment>
<dbReference type="Proteomes" id="UP000887575">
    <property type="component" value="Unassembled WGS sequence"/>
</dbReference>
<feature type="compositionally biased region" description="Low complexity" evidence="13">
    <location>
        <begin position="356"/>
        <end position="365"/>
    </location>
</feature>
<evidence type="ECO:0000256" key="4">
    <source>
        <dbReference type="ARBA" id="ARBA00022475"/>
    </source>
</evidence>
<dbReference type="WBParaSite" id="MBELARI_LOCUS5354">
    <property type="protein sequence ID" value="MBELARI_LOCUS5354"/>
    <property type="gene ID" value="MBELARI_LOCUS5354"/>
</dbReference>
<reference evidence="15" key="1">
    <citation type="submission" date="2024-02" db="UniProtKB">
        <authorList>
            <consortium name="WormBaseParasite"/>
        </authorList>
    </citation>
    <scope>IDENTIFICATION</scope>
</reference>
<dbReference type="GO" id="GO:0005921">
    <property type="term" value="C:gap junction"/>
    <property type="evidence" value="ECO:0007669"/>
    <property type="project" value="UniProtKB-SubCell"/>
</dbReference>
<keyword evidence="14" id="KW-1185">Reference proteome</keyword>
<keyword evidence="11 12" id="KW-0407">Ion channel</keyword>
<evidence type="ECO:0000256" key="9">
    <source>
        <dbReference type="ARBA" id="ARBA00023065"/>
    </source>
</evidence>
<keyword evidence="10" id="KW-0472">Membrane</keyword>
<evidence type="ECO:0000256" key="8">
    <source>
        <dbReference type="ARBA" id="ARBA00022989"/>
    </source>
</evidence>
<evidence type="ECO:0000256" key="10">
    <source>
        <dbReference type="ARBA" id="ARBA00023136"/>
    </source>
</evidence>
<comment type="similarity">
    <text evidence="12">Belongs to the pannexin family.</text>
</comment>
<dbReference type="PANTHER" id="PTHR11893:SF20">
    <property type="entry name" value="INNEXIN-3"/>
    <property type="match status" value="1"/>
</dbReference>
<name>A0AAF3FH08_9BILA</name>
<keyword evidence="5" id="KW-0812">Transmembrane</keyword>
<evidence type="ECO:0000313" key="14">
    <source>
        <dbReference type="Proteomes" id="UP000887575"/>
    </source>
</evidence>
<dbReference type="PRINTS" id="PR01262">
    <property type="entry name" value="INNEXIN"/>
</dbReference>
<dbReference type="GO" id="GO:0005886">
    <property type="term" value="C:plasma membrane"/>
    <property type="evidence" value="ECO:0007669"/>
    <property type="project" value="UniProtKB-SubCell"/>
</dbReference>
<evidence type="ECO:0000256" key="13">
    <source>
        <dbReference type="SAM" id="MobiDB-lite"/>
    </source>
</evidence>
<feature type="compositionally biased region" description="Basic and acidic residues" evidence="13">
    <location>
        <begin position="346"/>
        <end position="355"/>
    </location>
</feature>
<evidence type="ECO:0000256" key="3">
    <source>
        <dbReference type="ARBA" id="ARBA00022448"/>
    </source>
</evidence>
<keyword evidence="8" id="KW-1133">Transmembrane helix</keyword>
<evidence type="ECO:0000256" key="12">
    <source>
        <dbReference type="RuleBase" id="RU010713"/>
    </source>
</evidence>
<dbReference type="Pfam" id="PF00876">
    <property type="entry name" value="Innexin"/>
    <property type="match status" value="1"/>
</dbReference>
<dbReference type="GO" id="GO:0034220">
    <property type="term" value="P:monoatomic ion transmembrane transport"/>
    <property type="evidence" value="ECO:0007669"/>
    <property type="project" value="UniProtKB-KW"/>
</dbReference>
<keyword evidence="6" id="KW-0303">Gap junction</keyword>
<proteinExistence type="inferred from homology"/>
<feature type="region of interest" description="Disordered" evidence="13">
    <location>
        <begin position="346"/>
        <end position="372"/>
    </location>
</feature>
<dbReference type="GO" id="GO:0005243">
    <property type="term" value="F:gap junction channel activity"/>
    <property type="evidence" value="ECO:0007669"/>
    <property type="project" value="TreeGrafter"/>
</dbReference>